<proteinExistence type="predicted"/>
<name>A0ABV2PRL3_9BACI</name>
<comment type="caution">
    <text evidence="1">The sequence shown here is derived from an EMBL/GenBank/DDBJ whole genome shotgun (WGS) entry which is preliminary data.</text>
</comment>
<organism evidence="1 2">
    <name type="scientific">Lysinibacillus parviboronicapiens</name>
    <dbReference type="NCBI Taxonomy" id="436516"/>
    <lineage>
        <taxon>Bacteria</taxon>
        <taxon>Bacillati</taxon>
        <taxon>Bacillota</taxon>
        <taxon>Bacilli</taxon>
        <taxon>Bacillales</taxon>
        <taxon>Bacillaceae</taxon>
        <taxon>Lysinibacillus</taxon>
    </lineage>
</organism>
<dbReference type="EMBL" id="JBEPSB010000064">
    <property type="protein sequence ID" value="MET4563603.1"/>
    <property type="molecule type" value="Genomic_DNA"/>
</dbReference>
<keyword evidence="2" id="KW-1185">Reference proteome</keyword>
<evidence type="ECO:0000313" key="1">
    <source>
        <dbReference type="EMBL" id="MET4563603.1"/>
    </source>
</evidence>
<evidence type="ECO:0000313" key="2">
    <source>
        <dbReference type="Proteomes" id="UP001549363"/>
    </source>
</evidence>
<sequence length="76" mass="8701">QFKVKKGIMMKINLMIFISSIKEQKENNIGELVIKTFESNIRPVKGDILDDPGFHPGFHNGYEVVKVTMNYALNEC</sequence>
<dbReference type="Proteomes" id="UP001549363">
    <property type="component" value="Unassembled WGS sequence"/>
</dbReference>
<accession>A0ABV2PRL3</accession>
<gene>
    <name evidence="1" type="ORF">ABIA69_004826</name>
</gene>
<reference evidence="1 2" key="1">
    <citation type="submission" date="2024-06" db="EMBL/GenBank/DDBJ databases">
        <title>Sorghum-associated microbial communities from plants grown in Nebraska, USA.</title>
        <authorList>
            <person name="Schachtman D."/>
        </authorList>
    </citation>
    <scope>NUCLEOTIDE SEQUENCE [LARGE SCALE GENOMIC DNA]</scope>
    <source>
        <strain evidence="1 2">736</strain>
    </source>
</reference>
<feature type="non-terminal residue" evidence="1">
    <location>
        <position position="1"/>
    </location>
</feature>
<protein>
    <submittedName>
        <fullName evidence="1">Uncharacterized protein</fullName>
    </submittedName>
</protein>